<protein>
    <recommendedName>
        <fullName evidence="3">NB-ARC domain-containing protein</fullName>
    </recommendedName>
</protein>
<dbReference type="Gene3D" id="3.40.50.300">
    <property type="entry name" value="P-loop containing nucleotide triphosphate hydrolases"/>
    <property type="match status" value="1"/>
</dbReference>
<evidence type="ECO:0000313" key="1">
    <source>
        <dbReference type="EMBL" id="TVU11246.1"/>
    </source>
</evidence>
<organism evidence="1 2">
    <name type="scientific">Eragrostis curvula</name>
    <name type="common">weeping love grass</name>
    <dbReference type="NCBI Taxonomy" id="38414"/>
    <lineage>
        <taxon>Eukaryota</taxon>
        <taxon>Viridiplantae</taxon>
        <taxon>Streptophyta</taxon>
        <taxon>Embryophyta</taxon>
        <taxon>Tracheophyta</taxon>
        <taxon>Spermatophyta</taxon>
        <taxon>Magnoliopsida</taxon>
        <taxon>Liliopsida</taxon>
        <taxon>Poales</taxon>
        <taxon>Poaceae</taxon>
        <taxon>PACMAD clade</taxon>
        <taxon>Chloridoideae</taxon>
        <taxon>Eragrostideae</taxon>
        <taxon>Eragrostidinae</taxon>
        <taxon>Eragrostis</taxon>
    </lineage>
</organism>
<dbReference type="AlphaFoldDB" id="A0A5J9TIJ5"/>
<gene>
    <name evidence="1" type="ORF">EJB05_44819</name>
</gene>
<dbReference type="OrthoDB" id="680616at2759"/>
<dbReference type="PANTHER" id="PTHR33377">
    <property type="entry name" value="OS10G0134700 PROTEIN-RELATED"/>
    <property type="match status" value="1"/>
</dbReference>
<comment type="caution">
    <text evidence="1">The sequence shown here is derived from an EMBL/GenBank/DDBJ whole genome shotgun (WGS) entry which is preliminary data.</text>
</comment>
<dbReference type="Gramene" id="TVU11246">
    <property type="protein sequence ID" value="TVU11246"/>
    <property type="gene ID" value="EJB05_44819"/>
</dbReference>
<dbReference type="Proteomes" id="UP000324897">
    <property type="component" value="Chromosome 3"/>
</dbReference>
<accession>A0A5J9TIJ5</accession>
<dbReference type="InterPro" id="IPR027417">
    <property type="entry name" value="P-loop_NTPase"/>
</dbReference>
<name>A0A5J9TIJ5_9POAL</name>
<keyword evidence="2" id="KW-1185">Reference proteome</keyword>
<proteinExistence type="predicted"/>
<dbReference type="SUPFAM" id="SSF52540">
    <property type="entry name" value="P-loop containing nucleoside triphosphate hydrolases"/>
    <property type="match status" value="1"/>
</dbReference>
<evidence type="ECO:0000313" key="2">
    <source>
        <dbReference type="Proteomes" id="UP000324897"/>
    </source>
</evidence>
<feature type="non-terminal residue" evidence="1">
    <location>
        <position position="1"/>
    </location>
</feature>
<dbReference type="EMBL" id="RWGY01000039">
    <property type="protein sequence ID" value="TVU11246.1"/>
    <property type="molecule type" value="Genomic_DNA"/>
</dbReference>
<sequence length="488" mass="54483">MEFTVGVVSNAVASDIIGRIFSRVIDNFLSSRGRARDANRQRQEWLLLDMTSKVEEAEGRHITNLSLLAQLKAVTDAMHRGRFVLEVANQDDDAEEEATTAGKRKLAALCSPLNAAKRAHLILGGGDNATKEKKLAAVVEELEFLTRYMGSFIEMVKEYPRRNTGPRQLTTTLYMDRRVFGRHVETERVVAFLLQPATRSSTGLSALAVVGDRGTGKTTLLKHVCHDERVRGQFAHIEWLDWADVVNAGWTKDGPEYLAGMRRILDKPRLRAVGRSLLVFDHSIYWPIDESAWAALLATTKLAEGSKLLFTGKNAHLGRIIGTVEPVVLRPLPEEEYWYYFKTLAFGGADPQDHQRIAAVGREISRNLGSRFLDARVLGDLLRTNFDVRFWRKVLAAVVKRQGNQIPVYDNVLADLLPIRGWMWSYGCGEIDIPPKTKLTMHDVLRAAATSSSVSGTGSGDAEEVFTIHCSQGLYKNHLYTIVLKKVG</sequence>
<reference evidence="1 2" key="1">
    <citation type="journal article" date="2019" name="Sci. Rep.">
        <title>A high-quality genome of Eragrostis curvula grass provides insights into Poaceae evolution and supports new strategies to enhance forage quality.</title>
        <authorList>
            <person name="Carballo J."/>
            <person name="Santos B.A.C.M."/>
            <person name="Zappacosta D."/>
            <person name="Garbus I."/>
            <person name="Selva J.P."/>
            <person name="Gallo C.A."/>
            <person name="Diaz A."/>
            <person name="Albertini E."/>
            <person name="Caccamo M."/>
            <person name="Echenique V."/>
        </authorList>
    </citation>
    <scope>NUCLEOTIDE SEQUENCE [LARGE SCALE GENOMIC DNA]</scope>
    <source>
        <strain evidence="2">cv. Victoria</strain>
        <tissue evidence="1">Leaf</tissue>
    </source>
</reference>
<evidence type="ECO:0008006" key="3">
    <source>
        <dbReference type="Google" id="ProtNLM"/>
    </source>
</evidence>
<dbReference type="PANTHER" id="PTHR33377:SF55">
    <property type="entry name" value="NB-ARC DOMAIN-CONTAINING PROTEIN"/>
    <property type="match status" value="1"/>
</dbReference>